<feature type="repeat" description="ANK" evidence="2">
    <location>
        <begin position="920"/>
        <end position="952"/>
    </location>
</feature>
<sequence>MSTALANASRLKPEIRLAQAVSQFEADLSREDKAAFQFSRSESLKSPPRPSDVMLLTAQIDRRSREKGPGGRCVGPRLLNFLQAFVVNSTSYLERLSALFMVLGRSAPRYQRMASLYPLSNILQSSLSEYFIVLVGLCHHLLKFTKKSAVGQFVASLSDIDLKMAQSELEIWANSIKEEVDILLAQTIEGEAGENTRFRTLSSKFSENEEYHKSLETKLRALDSCSTYDYETTWKQIRKIGNTTLFDRSIEYQSWKTSTNSSTLICTGKLGSGKSVLLANAIDDLNLYVQGKDIVVAYFFCRHDIPDSLKARSVINSLARQLLSSVPGISTTLELLAKSSLPLDFERLSILLFRALPPSCKAYLIVDGLDECDSIEREMLTKQLQQLQANFSLFICISVRLEASTALELELLRNRSIISMSDDNPDIEAFICAELENCIESGKLQIGDPVLIVEIQDALLEGAQGMFLWVALQITSLCVEKTDETIRQALAGLPKDLPETFYRILEKSDSTSSGRAYQRRILELLSVARRPMTTEELREALRVAPGDTTFNPSKRINNTYSTLACCGSLVTVDEEELTVRLVHHSVKHFLLSVFEDSLGIPCTIYSAHKEMANIIVTYLSYNVFETQLSTAVVPKITSKSAPSKIIYSTLDSATHVRSLALKFLKSRKQPTLDIGKTLAAASSQSKSRLVEVYHFHSYAKSYWLQHICSAGEHEPVMFNLLFELFDKKAVDANAKDEYHRTLFMWAVQQGYKTIIERLLTSHEVDADLRGKDGLTPLCWAVKHQQANLRDYEDQMLLNWAAAKRHDIIELLLESGKCKIDSALSIATKNGDMPMVKILLDTGKVDAELKDNGGRTALSWAAEGGNEAIVRLLLSSGNFDVDSKSNQGWTPLSFAARRDHKAVVELLLDTGEVDVDSKDIDGLTPLSWAVQGKFTATVKLLLDTGANINSKDADGRTPLSLAAEGGSDVIVNLLLVAGSDPLSEDFQGRTPWWWAVEREHDTVIQLLYPELVRRLPSKVPGTLRRRSDPYRVRSVASVTLLL</sequence>
<dbReference type="Pfam" id="PF24883">
    <property type="entry name" value="NPHP3_N"/>
    <property type="match status" value="1"/>
</dbReference>
<dbReference type="Proteomes" id="UP000184330">
    <property type="component" value="Unassembled WGS sequence"/>
</dbReference>
<dbReference type="Pfam" id="PF00023">
    <property type="entry name" value="Ank"/>
    <property type="match status" value="1"/>
</dbReference>
<dbReference type="InterPro" id="IPR002110">
    <property type="entry name" value="Ankyrin_rpt"/>
</dbReference>
<evidence type="ECO:0000259" key="4">
    <source>
        <dbReference type="Pfam" id="PF24883"/>
    </source>
</evidence>
<gene>
    <name evidence="5" type="ORF">PAC_03536</name>
</gene>
<dbReference type="Gene3D" id="1.25.40.20">
    <property type="entry name" value="Ankyrin repeat-containing domain"/>
    <property type="match status" value="2"/>
</dbReference>
<evidence type="ECO:0000313" key="6">
    <source>
        <dbReference type="Proteomes" id="UP000184330"/>
    </source>
</evidence>
<dbReference type="Pfam" id="PF12796">
    <property type="entry name" value="Ank_2"/>
    <property type="match status" value="3"/>
</dbReference>
<keyword evidence="1" id="KW-0677">Repeat</keyword>
<keyword evidence="6" id="KW-1185">Reference proteome</keyword>
<accession>A0A1L7WLK7</accession>
<dbReference type="Pfam" id="PF22939">
    <property type="entry name" value="WHD_GPIID"/>
    <property type="match status" value="1"/>
</dbReference>
<organism evidence="5 6">
    <name type="scientific">Phialocephala subalpina</name>
    <dbReference type="NCBI Taxonomy" id="576137"/>
    <lineage>
        <taxon>Eukaryota</taxon>
        <taxon>Fungi</taxon>
        <taxon>Dikarya</taxon>
        <taxon>Ascomycota</taxon>
        <taxon>Pezizomycotina</taxon>
        <taxon>Leotiomycetes</taxon>
        <taxon>Helotiales</taxon>
        <taxon>Mollisiaceae</taxon>
        <taxon>Phialocephala</taxon>
        <taxon>Phialocephala fortinii species complex</taxon>
    </lineage>
</organism>
<dbReference type="Gene3D" id="3.40.50.300">
    <property type="entry name" value="P-loop containing nucleotide triphosphate hydrolases"/>
    <property type="match status" value="1"/>
</dbReference>
<protein>
    <submittedName>
        <fullName evidence="5">Uncharacterized protein</fullName>
    </submittedName>
</protein>
<dbReference type="AlphaFoldDB" id="A0A1L7WLK7"/>
<dbReference type="PANTHER" id="PTHR10039">
    <property type="entry name" value="AMELOGENIN"/>
    <property type="match status" value="1"/>
</dbReference>
<dbReference type="PROSITE" id="PS50297">
    <property type="entry name" value="ANK_REP_REGION"/>
    <property type="match status" value="4"/>
</dbReference>
<evidence type="ECO:0000256" key="1">
    <source>
        <dbReference type="ARBA" id="ARBA00022737"/>
    </source>
</evidence>
<dbReference type="InterPro" id="IPR056884">
    <property type="entry name" value="NPHP3-like_N"/>
</dbReference>
<evidence type="ECO:0000313" key="5">
    <source>
        <dbReference type="EMBL" id="CZR53656.1"/>
    </source>
</evidence>
<feature type="repeat" description="ANK" evidence="2">
    <location>
        <begin position="886"/>
        <end position="910"/>
    </location>
</feature>
<proteinExistence type="predicted"/>
<dbReference type="InterPro" id="IPR036770">
    <property type="entry name" value="Ankyrin_rpt-contain_sf"/>
</dbReference>
<dbReference type="InterPro" id="IPR027417">
    <property type="entry name" value="P-loop_NTPase"/>
</dbReference>
<feature type="repeat" description="ANK" evidence="2">
    <location>
        <begin position="953"/>
        <end position="985"/>
    </location>
</feature>
<evidence type="ECO:0000256" key="2">
    <source>
        <dbReference type="PROSITE-ProRule" id="PRU00023"/>
    </source>
</evidence>
<dbReference type="STRING" id="576137.A0A1L7WLK7"/>
<reference evidence="5 6" key="1">
    <citation type="submission" date="2016-03" db="EMBL/GenBank/DDBJ databases">
        <authorList>
            <person name="Ploux O."/>
        </authorList>
    </citation>
    <scope>NUCLEOTIDE SEQUENCE [LARGE SCALE GENOMIC DNA]</scope>
    <source>
        <strain evidence="5 6">UAMH 11012</strain>
    </source>
</reference>
<dbReference type="PANTHER" id="PTHR10039:SF10">
    <property type="entry name" value="NACHT DOMAIN-CONTAINING PROTEIN"/>
    <property type="match status" value="1"/>
</dbReference>
<dbReference type="PROSITE" id="PS50088">
    <property type="entry name" value="ANK_REPEAT"/>
    <property type="match status" value="4"/>
</dbReference>
<dbReference type="OrthoDB" id="7464126at2759"/>
<feature type="repeat" description="ANK" evidence="2">
    <location>
        <begin position="852"/>
        <end position="876"/>
    </location>
</feature>
<dbReference type="SUPFAM" id="SSF52540">
    <property type="entry name" value="P-loop containing nucleoside triphosphate hydrolases"/>
    <property type="match status" value="1"/>
</dbReference>
<dbReference type="PRINTS" id="PR01415">
    <property type="entry name" value="ANKYRIN"/>
</dbReference>
<evidence type="ECO:0000259" key="3">
    <source>
        <dbReference type="Pfam" id="PF22939"/>
    </source>
</evidence>
<name>A0A1L7WLK7_9HELO</name>
<dbReference type="SMART" id="SM00248">
    <property type="entry name" value="ANK"/>
    <property type="match status" value="8"/>
</dbReference>
<feature type="domain" description="Nephrocystin 3-like N-terminal" evidence="4">
    <location>
        <begin position="248"/>
        <end position="395"/>
    </location>
</feature>
<dbReference type="SUPFAM" id="SSF48403">
    <property type="entry name" value="Ankyrin repeat"/>
    <property type="match status" value="1"/>
</dbReference>
<keyword evidence="2" id="KW-0040">ANK repeat</keyword>
<dbReference type="InterPro" id="IPR054471">
    <property type="entry name" value="GPIID_WHD"/>
</dbReference>
<dbReference type="EMBL" id="FJOG01000004">
    <property type="protein sequence ID" value="CZR53656.1"/>
    <property type="molecule type" value="Genomic_DNA"/>
</dbReference>
<feature type="domain" description="GPI inositol-deacylase winged helix" evidence="3">
    <location>
        <begin position="509"/>
        <end position="592"/>
    </location>
</feature>